<reference evidence="2" key="1">
    <citation type="journal article" date="2013" name="Nature">
        <title>Draft genome of the wheat A-genome progenitor Triticum urartu.</title>
        <authorList>
            <person name="Ling H.Q."/>
            <person name="Zhao S."/>
            <person name="Liu D."/>
            <person name="Wang J."/>
            <person name="Sun H."/>
            <person name="Zhang C."/>
            <person name="Fan H."/>
            <person name="Li D."/>
            <person name="Dong L."/>
            <person name="Tao Y."/>
            <person name="Gao C."/>
            <person name="Wu H."/>
            <person name="Li Y."/>
            <person name="Cui Y."/>
            <person name="Guo X."/>
            <person name="Zheng S."/>
            <person name="Wang B."/>
            <person name="Yu K."/>
            <person name="Liang Q."/>
            <person name="Yang W."/>
            <person name="Lou X."/>
            <person name="Chen J."/>
            <person name="Feng M."/>
            <person name="Jian J."/>
            <person name="Zhang X."/>
            <person name="Luo G."/>
            <person name="Jiang Y."/>
            <person name="Liu J."/>
            <person name="Wang Z."/>
            <person name="Sha Y."/>
            <person name="Zhang B."/>
            <person name="Wu H."/>
            <person name="Tang D."/>
            <person name="Shen Q."/>
            <person name="Xue P."/>
            <person name="Zou S."/>
            <person name="Wang X."/>
            <person name="Liu X."/>
            <person name="Wang F."/>
            <person name="Yang Y."/>
            <person name="An X."/>
            <person name="Dong Z."/>
            <person name="Zhang K."/>
            <person name="Zhang X."/>
            <person name="Luo M.C."/>
            <person name="Dvorak J."/>
            <person name="Tong Y."/>
            <person name="Wang J."/>
            <person name="Yang H."/>
            <person name="Li Z."/>
            <person name="Wang D."/>
            <person name="Zhang A."/>
            <person name="Wang J."/>
        </authorList>
    </citation>
    <scope>NUCLEOTIDE SEQUENCE</scope>
    <source>
        <strain evidence="2">cv. G1812</strain>
    </source>
</reference>
<dbReference type="EnsemblPlants" id="TuG1812G0300002107.01.T04">
    <property type="protein sequence ID" value="TuG1812G0300002107.01.T04"/>
    <property type="gene ID" value="TuG1812G0300002107.01"/>
</dbReference>
<dbReference type="Proteomes" id="UP000015106">
    <property type="component" value="Chromosome 3"/>
</dbReference>
<organism evidence="1 2">
    <name type="scientific">Triticum urartu</name>
    <name type="common">Red wild einkorn</name>
    <name type="synonym">Crithodium urartu</name>
    <dbReference type="NCBI Taxonomy" id="4572"/>
    <lineage>
        <taxon>Eukaryota</taxon>
        <taxon>Viridiplantae</taxon>
        <taxon>Streptophyta</taxon>
        <taxon>Embryophyta</taxon>
        <taxon>Tracheophyta</taxon>
        <taxon>Spermatophyta</taxon>
        <taxon>Magnoliopsida</taxon>
        <taxon>Liliopsida</taxon>
        <taxon>Poales</taxon>
        <taxon>Poaceae</taxon>
        <taxon>BOP clade</taxon>
        <taxon>Pooideae</taxon>
        <taxon>Triticodae</taxon>
        <taxon>Triticeae</taxon>
        <taxon>Triticinae</taxon>
        <taxon>Triticum</taxon>
    </lineage>
</organism>
<accession>A0A8R7PCZ1</accession>
<protein>
    <submittedName>
        <fullName evidence="1">Uncharacterized protein</fullName>
    </submittedName>
</protein>
<keyword evidence="2" id="KW-1185">Reference proteome</keyword>
<reference evidence="1" key="3">
    <citation type="submission" date="2022-06" db="UniProtKB">
        <authorList>
            <consortium name="EnsemblPlants"/>
        </authorList>
    </citation>
    <scope>IDENTIFICATION</scope>
</reference>
<dbReference type="Gramene" id="TuG1812G0300002107.01.T04">
    <property type="protein sequence ID" value="TuG1812G0300002107.01.T04"/>
    <property type="gene ID" value="TuG1812G0300002107.01"/>
</dbReference>
<reference evidence="1" key="2">
    <citation type="submission" date="2018-03" db="EMBL/GenBank/DDBJ databases">
        <title>The Triticum urartu genome reveals the dynamic nature of wheat genome evolution.</title>
        <authorList>
            <person name="Ling H."/>
            <person name="Ma B."/>
            <person name="Shi X."/>
            <person name="Liu H."/>
            <person name="Dong L."/>
            <person name="Sun H."/>
            <person name="Cao Y."/>
            <person name="Gao Q."/>
            <person name="Zheng S."/>
            <person name="Li Y."/>
            <person name="Yu Y."/>
            <person name="Du H."/>
            <person name="Qi M."/>
            <person name="Li Y."/>
            <person name="Yu H."/>
            <person name="Cui Y."/>
            <person name="Wang N."/>
            <person name="Chen C."/>
            <person name="Wu H."/>
            <person name="Zhao Y."/>
            <person name="Zhang J."/>
            <person name="Li Y."/>
            <person name="Zhou W."/>
            <person name="Zhang B."/>
            <person name="Hu W."/>
            <person name="Eijk M."/>
            <person name="Tang J."/>
            <person name="Witsenboer H."/>
            <person name="Zhao S."/>
            <person name="Li Z."/>
            <person name="Zhang A."/>
            <person name="Wang D."/>
            <person name="Liang C."/>
        </authorList>
    </citation>
    <scope>NUCLEOTIDE SEQUENCE [LARGE SCALE GENOMIC DNA]</scope>
    <source>
        <strain evidence="1">cv. G1812</strain>
    </source>
</reference>
<dbReference type="AlphaFoldDB" id="A0A8R7PCZ1"/>
<evidence type="ECO:0000313" key="1">
    <source>
        <dbReference type="EnsemblPlants" id="TuG1812G0200002338.01.T04"/>
    </source>
</evidence>
<dbReference type="Proteomes" id="UP000015106">
    <property type="component" value="Chromosome 2"/>
</dbReference>
<dbReference type="Gramene" id="TuG1812G0200002338.01.T04">
    <property type="protein sequence ID" value="TuG1812G0200002338.01.T04"/>
    <property type="gene ID" value="TuG1812G0200002338.01"/>
</dbReference>
<name>A0A8R7PCZ1_TRIUA</name>
<proteinExistence type="predicted"/>
<dbReference type="EnsemblPlants" id="TuG1812G0200002338.01.T04">
    <property type="protein sequence ID" value="TuG1812G0200002338.01.T04"/>
    <property type="gene ID" value="TuG1812G0200002338.01"/>
</dbReference>
<evidence type="ECO:0000313" key="2">
    <source>
        <dbReference type="Proteomes" id="UP000015106"/>
    </source>
</evidence>
<sequence length="51" mass="6040">MLTLVRTRCSLRCPSTSRPRPRRYVLLACFLPVRIDISRCKYTETKIELKV</sequence>